<feature type="transmembrane region" description="Helical" evidence="10">
    <location>
        <begin position="82"/>
        <end position="105"/>
    </location>
</feature>
<dbReference type="GO" id="GO:0004100">
    <property type="term" value="F:chitin synthase activity"/>
    <property type="evidence" value="ECO:0007669"/>
    <property type="project" value="UniProtKB-EC"/>
</dbReference>
<dbReference type="GO" id="GO:0006031">
    <property type="term" value="P:chitin biosynthetic process"/>
    <property type="evidence" value="ECO:0007669"/>
    <property type="project" value="TreeGrafter"/>
</dbReference>
<evidence type="ECO:0000256" key="8">
    <source>
        <dbReference type="ARBA" id="ARBA00023136"/>
    </source>
</evidence>
<dbReference type="EC" id="2.4.1.16" evidence="2"/>
<dbReference type="AlphaFoldDB" id="A0A2J6SZ65"/>
<comment type="subcellular location">
    <subcellularLocation>
        <location evidence="1">Cell membrane</location>
        <topology evidence="1">Multi-pass membrane protein</topology>
    </subcellularLocation>
</comment>
<sequence>MELARPATPGGIIVTSHKSIPTNLRKRNFSLSSRGLRKAIEHLPSLNKRRLRLEKYVFLSIFFSINFTLIYMSMYISKFYWILLPIYFLRPLIDVVEILTIVIAYPTRRANARQPKAPETLENLVYLLPCYNETYTELMNSLNSLAEQKHLDTHNKAIIIVCDGRCKGKGMTKTTAEHLTQDVIERPSITLAREAYTSWDGSQMNVEVVQGEFRGLPVFCIIKEENRGKRDGIILVRSFLHKFNLRNTKPSAGILAPWFLAQVSDFLIKVSMLSVEYVVGMDADTRFDAECVLNLIQTAREGEQVVGVSGYVLADFTTSKPYSIPYLYQNAEYAIGQHRRRLRQDLTSRKVTCLPGCCQLLRVIESTCGDEILGQFGYYPKEKDGLFRTIQSMMSEDRDHVCLVLRENADVEIRQCLTARAFTSVPQSFPVFLSQRRRWTLGPITSDVLLAARKTTGWVERLAATASTLDSGVTLSMLLSRWFREDFDPQTGMIFFALDTFRNIWNLSIVFMSPRSLKEAIQYLIGVVICNALGPYVCMTVVLYSLYHLDDFRWGKTRIVIEDDSNRKPHSYCITNSQVA</sequence>
<reference evidence="11 12" key="1">
    <citation type="submission" date="2016-04" db="EMBL/GenBank/DDBJ databases">
        <title>A degradative enzymes factory behind the ericoid mycorrhizal symbiosis.</title>
        <authorList>
            <consortium name="DOE Joint Genome Institute"/>
            <person name="Martino E."/>
            <person name="Morin E."/>
            <person name="Grelet G."/>
            <person name="Kuo A."/>
            <person name="Kohler A."/>
            <person name="Daghino S."/>
            <person name="Barry K."/>
            <person name="Choi C."/>
            <person name="Cichocki N."/>
            <person name="Clum A."/>
            <person name="Copeland A."/>
            <person name="Hainaut M."/>
            <person name="Haridas S."/>
            <person name="Labutti K."/>
            <person name="Lindquist E."/>
            <person name="Lipzen A."/>
            <person name="Khouja H.-R."/>
            <person name="Murat C."/>
            <person name="Ohm R."/>
            <person name="Olson A."/>
            <person name="Spatafora J."/>
            <person name="Veneault-Fourrey C."/>
            <person name="Henrissat B."/>
            <person name="Grigoriev I."/>
            <person name="Martin F."/>
            <person name="Perotto S."/>
        </authorList>
    </citation>
    <scope>NUCLEOTIDE SEQUENCE [LARGE SCALE GENOMIC DNA]</scope>
    <source>
        <strain evidence="11 12">E</strain>
    </source>
</reference>
<keyword evidence="6 10" id="KW-0812">Transmembrane</keyword>
<keyword evidence="7 10" id="KW-1133">Transmembrane helix</keyword>
<accession>A0A2J6SZ65</accession>
<dbReference type="InterPro" id="IPR004835">
    <property type="entry name" value="Chitin_synth"/>
</dbReference>
<evidence type="ECO:0000256" key="9">
    <source>
        <dbReference type="ARBA" id="ARBA00023180"/>
    </source>
</evidence>
<keyword evidence="12" id="KW-1185">Reference proteome</keyword>
<evidence type="ECO:0000256" key="5">
    <source>
        <dbReference type="ARBA" id="ARBA00022679"/>
    </source>
</evidence>
<feature type="transmembrane region" description="Helical" evidence="10">
    <location>
        <begin position="56"/>
        <end position="76"/>
    </location>
</feature>
<evidence type="ECO:0000256" key="10">
    <source>
        <dbReference type="SAM" id="Phobius"/>
    </source>
</evidence>
<evidence type="ECO:0000256" key="2">
    <source>
        <dbReference type="ARBA" id="ARBA00012543"/>
    </source>
</evidence>
<dbReference type="SUPFAM" id="SSF53448">
    <property type="entry name" value="Nucleotide-diphospho-sugar transferases"/>
    <property type="match status" value="1"/>
</dbReference>
<protein>
    <recommendedName>
        <fullName evidence="2">chitin synthase</fullName>
        <ecNumber evidence="2">2.4.1.16</ecNumber>
    </recommendedName>
</protein>
<dbReference type="STRING" id="1095630.A0A2J6SZ65"/>
<evidence type="ECO:0000256" key="6">
    <source>
        <dbReference type="ARBA" id="ARBA00022692"/>
    </source>
</evidence>
<dbReference type="GO" id="GO:0005886">
    <property type="term" value="C:plasma membrane"/>
    <property type="evidence" value="ECO:0007669"/>
    <property type="project" value="UniProtKB-SubCell"/>
</dbReference>
<dbReference type="RefSeq" id="XP_024732958.1">
    <property type="nucleotide sequence ID" value="XM_024885955.1"/>
</dbReference>
<dbReference type="GeneID" id="36594032"/>
<feature type="transmembrane region" description="Helical" evidence="10">
    <location>
        <begin position="523"/>
        <end position="547"/>
    </location>
</feature>
<keyword evidence="5 11" id="KW-0808">Transferase</keyword>
<dbReference type="Pfam" id="PF03142">
    <property type="entry name" value="Chitin_synth_2"/>
    <property type="match status" value="2"/>
</dbReference>
<dbReference type="Proteomes" id="UP000235371">
    <property type="component" value="Unassembled WGS sequence"/>
</dbReference>
<keyword evidence="4" id="KW-0328">Glycosyltransferase</keyword>
<dbReference type="InterPro" id="IPR029044">
    <property type="entry name" value="Nucleotide-diphossugar_trans"/>
</dbReference>
<dbReference type="PANTHER" id="PTHR22914">
    <property type="entry name" value="CHITIN SYNTHASE"/>
    <property type="match status" value="1"/>
</dbReference>
<evidence type="ECO:0000256" key="3">
    <source>
        <dbReference type="ARBA" id="ARBA00022475"/>
    </source>
</evidence>
<evidence type="ECO:0000256" key="7">
    <source>
        <dbReference type="ARBA" id="ARBA00022989"/>
    </source>
</evidence>
<proteinExistence type="predicted"/>
<evidence type="ECO:0000256" key="4">
    <source>
        <dbReference type="ARBA" id="ARBA00022676"/>
    </source>
</evidence>
<evidence type="ECO:0000256" key="1">
    <source>
        <dbReference type="ARBA" id="ARBA00004651"/>
    </source>
</evidence>
<organism evidence="11 12">
    <name type="scientific">Hyaloscypha bicolor E</name>
    <dbReference type="NCBI Taxonomy" id="1095630"/>
    <lineage>
        <taxon>Eukaryota</taxon>
        <taxon>Fungi</taxon>
        <taxon>Dikarya</taxon>
        <taxon>Ascomycota</taxon>
        <taxon>Pezizomycotina</taxon>
        <taxon>Leotiomycetes</taxon>
        <taxon>Helotiales</taxon>
        <taxon>Hyaloscyphaceae</taxon>
        <taxon>Hyaloscypha</taxon>
        <taxon>Hyaloscypha bicolor</taxon>
    </lineage>
</organism>
<dbReference type="PANTHER" id="PTHR22914:SF13">
    <property type="entry name" value="CHITIN SYNTHASE"/>
    <property type="match status" value="1"/>
</dbReference>
<dbReference type="GO" id="GO:0031505">
    <property type="term" value="P:fungal-type cell wall organization"/>
    <property type="evidence" value="ECO:0007669"/>
    <property type="project" value="TreeGrafter"/>
</dbReference>
<keyword evidence="9" id="KW-0325">Glycoprotein</keyword>
<evidence type="ECO:0000313" key="12">
    <source>
        <dbReference type="Proteomes" id="UP000235371"/>
    </source>
</evidence>
<keyword evidence="3" id="KW-1003">Cell membrane</keyword>
<name>A0A2J6SZ65_9HELO</name>
<evidence type="ECO:0000313" key="11">
    <source>
        <dbReference type="EMBL" id="PMD56054.1"/>
    </source>
</evidence>
<dbReference type="InParanoid" id="A0A2J6SZ65"/>
<keyword evidence="8 10" id="KW-0472">Membrane</keyword>
<dbReference type="Gene3D" id="3.90.550.10">
    <property type="entry name" value="Spore Coat Polysaccharide Biosynthesis Protein SpsA, Chain A"/>
    <property type="match status" value="1"/>
</dbReference>
<dbReference type="EMBL" id="KZ613853">
    <property type="protein sequence ID" value="PMD56054.1"/>
    <property type="molecule type" value="Genomic_DNA"/>
</dbReference>
<dbReference type="GO" id="GO:0030428">
    <property type="term" value="C:cell septum"/>
    <property type="evidence" value="ECO:0007669"/>
    <property type="project" value="TreeGrafter"/>
</dbReference>
<gene>
    <name evidence="11" type="ORF">K444DRAFT_654714</name>
</gene>
<dbReference type="OrthoDB" id="370884at2759"/>